<dbReference type="AlphaFoldDB" id="A0AAW9RPK8"/>
<accession>A0AAW9RPK8</accession>
<dbReference type="Gene3D" id="3.30.1490.300">
    <property type="match status" value="1"/>
</dbReference>
<protein>
    <submittedName>
        <fullName evidence="1">Type IV pilus assembly protein PilM</fullName>
    </submittedName>
</protein>
<dbReference type="InterPro" id="IPR043129">
    <property type="entry name" value="ATPase_NBD"/>
</dbReference>
<proteinExistence type="predicted"/>
<organism evidence="1 2">
    <name type="scientific">Elongatibacter sediminis</name>
    <dbReference type="NCBI Taxonomy" id="3119006"/>
    <lineage>
        <taxon>Bacteria</taxon>
        <taxon>Pseudomonadati</taxon>
        <taxon>Pseudomonadota</taxon>
        <taxon>Gammaproteobacteria</taxon>
        <taxon>Chromatiales</taxon>
        <taxon>Wenzhouxiangellaceae</taxon>
        <taxon>Elongatibacter</taxon>
    </lineage>
</organism>
<dbReference type="InterPro" id="IPR050696">
    <property type="entry name" value="FtsA/MreB"/>
</dbReference>
<keyword evidence="2" id="KW-1185">Reference proteome</keyword>
<evidence type="ECO:0000313" key="2">
    <source>
        <dbReference type="Proteomes" id="UP001359886"/>
    </source>
</evidence>
<sequence>MDIGASSIRLVQLSHHGSNYRVDHFAIEPLPQGVIVEKSVQDIEAISDAIKSAVRKSGSNSKYCSVAVSGSAVFTKTISLPANLADADIESQVQIEANQYIPYPLDEISLDFEVLGPSARNADMVDILLAASKNENVESRQDALESLGLRAKVVDVEAFAIANAFELIREREGIRNTETVGIFDIGYDLSTLLILRNGRVLYTRDHPFGAHQLLEEIMRRYDMTAEQASFFKRGEPGPEDFEDAVLEPFMLNVVHQISRALQFYSSSSEFANIKTLYLAGDMAMLKGLTDVVEQELGIKTNVADPVTGLQLAPSVAASALSANAPNLMVAMGLALRGFD</sequence>
<dbReference type="InterPro" id="IPR005883">
    <property type="entry name" value="PilM"/>
</dbReference>
<dbReference type="SUPFAM" id="SSF53067">
    <property type="entry name" value="Actin-like ATPase domain"/>
    <property type="match status" value="2"/>
</dbReference>
<dbReference type="Proteomes" id="UP001359886">
    <property type="component" value="Unassembled WGS sequence"/>
</dbReference>
<dbReference type="Pfam" id="PF11104">
    <property type="entry name" value="PilM_2"/>
    <property type="match status" value="1"/>
</dbReference>
<dbReference type="PIRSF" id="PIRSF019169">
    <property type="entry name" value="PilM"/>
    <property type="match status" value="1"/>
</dbReference>
<dbReference type="PANTHER" id="PTHR32432:SF3">
    <property type="entry name" value="ETHANOLAMINE UTILIZATION PROTEIN EUTJ"/>
    <property type="match status" value="1"/>
</dbReference>
<dbReference type="PANTHER" id="PTHR32432">
    <property type="entry name" value="CELL DIVISION PROTEIN FTSA-RELATED"/>
    <property type="match status" value="1"/>
</dbReference>
<comment type="caution">
    <text evidence="1">The sequence shown here is derived from an EMBL/GenBank/DDBJ whole genome shotgun (WGS) entry which is preliminary data.</text>
</comment>
<dbReference type="RefSeq" id="WP_354696776.1">
    <property type="nucleotide sequence ID" value="NZ_JAZHOG010000014.1"/>
</dbReference>
<dbReference type="CDD" id="cd24049">
    <property type="entry name" value="ASKHA_NBD_PilM"/>
    <property type="match status" value="1"/>
</dbReference>
<dbReference type="NCBIfam" id="TIGR01175">
    <property type="entry name" value="pilM"/>
    <property type="match status" value="1"/>
</dbReference>
<gene>
    <name evidence="1" type="primary">pilM</name>
    <name evidence="1" type="ORF">V3330_17625</name>
</gene>
<name>A0AAW9RPK8_9GAMM</name>
<reference evidence="1 2" key="1">
    <citation type="submission" date="2024-02" db="EMBL/GenBank/DDBJ databases">
        <title>A novel Wenzhouxiangellaceae bacterium, isolated from coastal sediments.</title>
        <authorList>
            <person name="Du Z.-J."/>
            <person name="Ye Y.-Q."/>
            <person name="Zhang X.-Y."/>
        </authorList>
    </citation>
    <scope>NUCLEOTIDE SEQUENCE [LARGE SCALE GENOMIC DNA]</scope>
    <source>
        <strain evidence="1 2">CH-27</strain>
    </source>
</reference>
<dbReference type="Gene3D" id="3.30.420.40">
    <property type="match status" value="2"/>
</dbReference>
<evidence type="ECO:0000313" key="1">
    <source>
        <dbReference type="EMBL" id="MEJ8569451.1"/>
    </source>
</evidence>
<dbReference type="EMBL" id="JAZHOG010000014">
    <property type="protein sequence ID" value="MEJ8569451.1"/>
    <property type="molecule type" value="Genomic_DNA"/>
</dbReference>